<evidence type="ECO:0000313" key="1">
    <source>
        <dbReference type="EMBL" id="GFT77045.1"/>
    </source>
</evidence>
<proteinExistence type="predicted"/>
<keyword evidence="2" id="KW-1185">Reference proteome</keyword>
<name>A0A8X6PR87_NEPPI</name>
<sequence>MAVIQQVNARTLFFYYWRRLTNDYAMSAVTLRRVNLGTFLCRDRMHFGQGFAADERFGGIQMTTNELDTRQNVMENWTSLNITPFPLWYPFKNLTGTFALSLRLPAISIS</sequence>
<organism evidence="1 2">
    <name type="scientific">Nephila pilipes</name>
    <name type="common">Giant wood spider</name>
    <name type="synonym">Nephila maculata</name>
    <dbReference type="NCBI Taxonomy" id="299642"/>
    <lineage>
        <taxon>Eukaryota</taxon>
        <taxon>Metazoa</taxon>
        <taxon>Ecdysozoa</taxon>
        <taxon>Arthropoda</taxon>
        <taxon>Chelicerata</taxon>
        <taxon>Arachnida</taxon>
        <taxon>Araneae</taxon>
        <taxon>Araneomorphae</taxon>
        <taxon>Entelegynae</taxon>
        <taxon>Araneoidea</taxon>
        <taxon>Nephilidae</taxon>
        <taxon>Nephila</taxon>
    </lineage>
</organism>
<dbReference type="AlphaFoldDB" id="A0A8X6PR87"/>
<evidence type="ECO:0000313" key="2">
    <source>
        <dbReference type="Proteomes" id="UP000887013"/>
    </source>
</evidence>
<gene>
    <name evidence="1" type="ORF">NPIL_698841</name>
</gene>
<reference evidence="1" key="1">
    <citation type="submission" date="2020-08" db="EMBL/GenBank/DDBJ databases">
        <title>Multicomponent nature underlies the extraordinary mechanical properties of spider dragline silk.</title>
        <authorList>
            <person name="Kono N."/>
            <person name="Nakamura H."/>
            <person name="Mori M."/>
            <person name="Yoshida Y."/>
            <person name="Ohtoshi R."/>
            <person name="Malay A.D."/>
            <person name="Moran D.A.P."/>
            <person name="Tomita M."/>
            <person name="Numata K."/>
            <person name="Arakawa K."/>
        </authorList>
    </citation>
    <scope>NUCLEOTIDE SEQUENCE</scope>
</reference>
<dbReference type="EMBL" id="BMAW01071217">
    <property type="protein sequence ID" value="GFT77045.1"/>
    <property type="molecule type" value="Genomic_DNA"/>
</dbReference>
<protein>
    <submittedName>
        <fullName evidence="1">Uncharacterized protein</fullName>
    </submittedName>
</protein>
<comment type="caution">
    <text evidence="1">The sequence shown here is derived from an EMBL/GenBank/DDBJ whole genome shotgun (WGS) entry which is preliminary data.</text>
</comment>
<dbReference type="Proteomes" id="UP000887013">
    <property type="component" value="Unassembled WGS sequence"/>
</dbReference>
<accession>A0A8X6PR87</accession>